<proteinExistence type="inferred from homology"/>
<keyword evidence="3" id="KW-0479">Metal-binding</keyword>
<dbReference type="PANTHER" id="PTHR10342">
    <property type="entry name" value="ARYLSULFATASE"/>
    <property type="match status" value="1"/>
</dbReference>
<reference evidence="8 9" key="1">
    <citation type="journal article" date="2020" name="Cell">
        <title>Large-Scale Comparative Analyses of Tick Genomes Elucidate Their Genetic Diversity and Vector Capacities.</title>
        <authorList>
            <consortium name="Tick Genome and Microbiome Consortium (TIGMIC)"/>
            <person name="Jia N."/>
            <person name="Wang J."/>
            <person name="Shi W."/>
            <person name="Du L."/>
            <person name="Sun Y."/>
            <person name="Zhan W."/>
            <person name="Jiang J.F."/>
            <person name="Wang Q."/>
            <person name="Zhang B."/>
            <person name="Ji P."/>
            <person name="Bell-Sakyi L."/>
            <person name="Cui X.M."/>
            <person name="Yuan T.T."/>
            <person name="Jiang B.G."/>
            <person name="Yang W.F."/>
            <person name="Lam T.T."/>
            <person name="Chang Q.C."/>
            <person name="Ding S.J."/>
            <person name="Wang X.J."/>
            <person name="Zhu J.G."/>
            <person name="Ruan X.D."/>
            <person name="Zhao L."/>
            <person name="Wei J.T."/>
            <person name="Ye R.Z."/>
            <person name="Que T.C."/>
            <person name="Du C.H."/>
            <person name="Zhou Y.H."/>
            <person name="Cheng J.X."/>
            <person name="Dai P.F."/>
            <person name="Guo W.B."/>
            <person name="Han X.H."/>
            <person name="Huang E.J."/>
            <person name="Li L.F."/>
            <person name="Wei W."/>
            <person name="Gao Y.C."/>
            <person name="Liu J.Z."/>
            <person name="Shao H.Z."/>
            <person name="Wang X."/>
            <person name="Wang C.C."/>
            <person name="Yang T.C."/>
            <person name="Huo Q.B."/>
            <person name="Li W."/>
            <person name="Chen H.Y."/>
            <person name="Chen S.E."/>
            <person name="Zhou L.G."/>
            <person name="Ni X.B."/>
            <person name="Tian J.H."/>
            <person name="Sheng Y."/>
            <person name="Liu T."/>
            <person name="Pan Y.S."/>
            <person name="Xia L.Y."/>
            <person name="Li J."/>
            <person name="Zhao F."/>
            <person name="Cao W.C."/>
        </authorList>
    </citation>
    <scope>NUCLEOTIDE SEQUENCE [LARGE SCALE GENOMIC DNA]</scope>
    <source>
        <strain evidence="8">HaeL-2018</strain>
    </source>
</reference>
<evidence type="ECO:0000313" key="9">
    <source>
        <dbReference type="Proteomes" id="UP000821853"/>
    </source>
</evidence>
<evidence type="ECO:0000256" key="5">
    <source>
        <dbReference type="ARBA" id="ARBA00023180"/>
    </source>
</evidence>
<evidence type="ECO:0000256" key="6">
    <source>
        <dbReference type="SAM" id="MobiDB-lite"/>
    </source>
</evidence>
<feature type="domain" description="Sulfatase N-terminal" evidence="7">
    <location>
        <begin position="3"/>
        <end position="97"/>
    </location>
</feature>
<keyword evidence="4" id="KW-0106">Calcium</keyword>
<protein>
    <recommendedName>
        <fullName evidence="7">Sulfatase N-terminal domain-containing protein</fullName>
    </recommendedName>
</protein>
<comment type="caution">
    <text evidence="8">The sequence shown here is derived from an EMBL/GenBank/DDBJ whole genome shotgun (WGS) entry which is preliminary data.</text>
</comment>
<name>A0A9J6G3M7_HAELO</name>
<evidence type="ECO:0000256" key="1">
    <source>
        <dbReference type="ARBA" id="ARBA00001913"/>
    </source>
</evidence>
<feature type="region of interest" description="Disordered" evidence="6">
    <location>
        <begin position="135"/>
        <end position="154"/>
    </location>
</feature>
<gene>
    <name evidence="8" type="ORF">HPB48_011281</name>
</gene>
<dbReference type="VEuPathDB" id="VectorBase:HLOH_055002"/>
<dbReference type="InterPro" id="IPR000917">
    <property type="entry name" value="Sulfatase_N"/>
</dbReference>
<dbReference type="Pfam" id="PF00884">
    <property type="entry name" value="Sulfatase"/>
    <property type="match status" value="1"/>
</dbReference>
<evidence type="ECO:0000259" key="7">
    <source>
        <dbReference type="Pfam" id="PF00884"/>
    </source>
</evidence>
<accession>A0A9J6G3M7</accession>
<dbReference type="Proteomes" id="UP000821853">
    <property type="component" value="Chromosome 3"/>
</dbReference>
<dbReference type="OrthoDB" id="103349at2759"/>
<comment type="similarity">
    <text evidence="2">Belongs to the sulfatase family.</text>
</comment>
<dbReference type="InterPro" id="IPR017850">
    <property type="entry name" value="Alkaline_phosphatase_core_sf"/>
</dbReference>
<dbReference type="Gene3D" id="3.40.720.10">
    <property type="entry name" value="Alkaline Phosphatase, subunit A"/>
    <property type="match status" value="1"/>
</dbReference>
<dbReference type="GO" id="GO:0046872">
    <property type="term" value="F:metal ion binding"/>
    <property type="evidence" value="ECO:0007669"/>
    <property type="project" value="UniProtKB-KW"/>
</dbReference>
<dbReference type="PANTHER" id="PTHR10342:SF273">
    <property type="entry name" value="RE14504P"/>
    <property type="match status" value="1"/>
</dbReference>
<evidence type="ECO:0000256" key="3">
    <source>
        <dbReference type="ARBA" id="ARBA00022723"/>
    </source>
</evidence>
<dbReference type="EMBL" id="JABSTR010000005">
    <property type="protein sequence ID" value="KAH9370114.1"/>
    <property type="molecule type" value="Genomic_DNA"/>
</dbReference>
<evidence type="ECO:0000313" key="8">
    <source>
        <dbReference type="EMBL" id="KAH9370114.1"/>
    </source>
</evidence>
<comment type="cofactor">
    <cofactor evidence="1">
        <name>Ca(2+)</name>
        <dbReference type="ChEBI" id="CHEBI:29108"/>
    </cofactor>
</comment>
<evidence type="ECO:0000256" key="4">
    <source>
        <dbReference type="ARBA" id="ARBA00022837"/>
    </source>
</evidence>
<dbReference type="SUPFAM" id="SSF53649">
    <property type="entry name" value="Alkaline phosphatase-like"/>
    <property type="match status" value="1"/>
</dbReference>
<sequence length="216" mass="24341">MMDTLDQSVGVVMEALYEAQMLDNSIVVFSSDNGGSPFGFHASRSFNWPLRGSKGTHWEGGTRAAAFIWSPLLRKRRRVSPQMMHISDWLPTLYHAAVLYNIEPQQCTAALRYGNYKLVEGVTFGGTWDGRYLTPRRNAPPTQTRPNHGKLDGGAGTQGAVSWLAMSHDDARHVRRRTPRGLERWRHRLDGRPSALYGLVRGDPTYPPLNYHTSYS</sequence>
<keyword evidence="9" id="KW-1185">Reference proteome</keyword>
<organism evidence="8 9">
    <name type="scientific">Haemaphysalis longicornis</name>
    <name type="common">Bush tick</name>
    <dbReference type="NCBI Taxonomy" id="44386"/>
    <lineage>
        <taxon>Eukaryota</taxon>
        <taxon>Metazoa</taxon>
        <taxon>Ecdysozoa</taxon>
        <taxon>Arthropoda</taxon>
        <taxon>Chelicerata</taxon>
        <taxon>Arachnida</taxon>
        <taxon>Acari</taxon>
        <taxon>Parasitiformes</taxon>
        <taxon>Ixodida</taxon>
        <taxon>Ixodoidea</taxon>
        <taxon>Ixodidae</taxon>
        <taxon>Haemaphysalinae</taxon>
        <taxon>Haemaphysalis</taxon>
    </lineage>
</organism>
<dbReference type="InterPro" id="IPR047115">
    <property type="entry name" value="ARSB"/>
</dbReference>
<dbReference type="GO" id="GO:0008484">
    <property type="term" value="F:sulfuric ester hydrolase activity"/>
    <property type="evidence" value="ECO:0007669"/>
    <property type="project" value="InterPro"/>
</dbReference>
<dbReference type="AlphaFoldDB" id="A0A9J6G3M7"/>
<keyword evidence="5" id="KW-0325">Glycoprotein</keyword>
<evidence type="ECO:0000256" key="2">
    <source>
        <dbReference type="ARBA" id="ARBA00008779"/>
    </source>
</evidence>